<evidence type="ECO:0000256" key="2">
    <source>
        <dbReference type="ARBA" id="ARBA00023015"/>
    </source>
</evidence>
<dbReference type="Pfam" id="PF03466">
    <property type="entry name" value="LysR_substrate"/>
    <property type="match status" value="1"/>
</dbReference>
<dbReference type="CDD" id="cd05466">
    <property type="entry name" value="PBP2_LTTR_substrate"/>
    <property type="match status" value="1"/>
</dbReference>
<evidence type="ECO:0000313" key="6">
    <source>
        <dbReference type="EMBL" id="MBF1284327.1"/>
    </source>
</evidence>
<dbReference type="SUPFAM" id="SSF46785">
    <property type="entry name" value="Winged helix' DNA-binding domain"/>
    <property type="match status" value="1"/>
</dbReference>
<feature type="domain" description="HTH lysR-type" evidence="5">
    <location>
        <begin position="1"/>
        <end position="58"/>
    </location>
</feature>
<dbReference type="InterPro" id="IPR036390">
    <property type="entry name" value="WH_DNA-bd_sf"/>
</dbReference>
<dbReference type="Gene3D" id="1.10.10.10">
    <property type="entry name" value="Winged helix-like DNA-binding domain superfamily/Winged helix DNA-binding domain"/>
    <property type="match status" value="1"/>
</dbReference>
<dbReference type="InterPro" id="IPR036388">
    <property type="entry name" value="WH-like_DNA-bd_sf"/>
</dbReference>
<dbReference type="SUPFAM" id="SSF53850">
    <property type="entry name" value="Periplasmic binding protein-like II"/>
    <property type="match status" value="1"/>
</dbReference>
<comment type="caution">
    <text evidence="6">The sequence shown here is derived from an EMBL/GenBank/DDBJ whole genome shotgun (WGS) entry which is preliminary data.</text>
</comment>
<dbReference type="RefSeq" id="WP_009534092.1">
    <property type="nucleotide sequence ID" value="NZ_CAUSUX010000060.1"/>
</dbReference>
<sequence>MTLQQLRQIIMVADSGSINEAAKRLFITQPSLSATIKTVENETGIEIFNRSNRGIIATAEGEEFLGYARQVSEQYQLMEDKYLTGTPYKKKFGVSMQHYTFAVEAFIHLIRQYEEDNLYEFSIFEGRTIDVIENVRKQVSELGIIYENDFNENVIGKILREGDLEFIPLFSCNIYVFMAKSNPLAKKEIIKMEDLMDYPCCTFDQGERNSFYFAEEVLSTYSYRKFIKVNDRATILNLMVGLNGYTLCSGIICQELNGPEYIAIPLDTKEMMRIGYIKHKKMRLSELGKKYVEELKKYEMQEPGPISSSDRI</sequence>
<gene>
    <name evidence="6" type="ORF">HXM93_07350</name>
</gene>
<evidence type="ECO:0000256" key="3">
    <source>
        <dbReference type="ARBA" id="ARBA00023125"/>
    </source>
</evidence>
<dbReference type="FunFam" id="1.10.10.10:FF:000001">
    <property type="entry name" value="LysR family transcriptional regulator"/>
    <property type="match status" value="1"/>
</dbReference>
<comment type="similarity">
    <text evidence="1">Belongs to the LysR transcriptional regulatory family.</text>
</comment>
<dbReference type="GO" id="GO:0003677">
    <property type="term" value="F:DNA binding"/>
    <property type="evidence" value="ECO:0007669"/>
    <property type="project" value="UniProtKB-KW"/>
</dbReference>
<organism evidence="6 7">
    <name type="scientific">Oribacterium parvum</name>
    <dbReference type="NCBI Taxonomy" id="1501329"/>
    <lineage>
        <taxon>Bacteria</taxon>
        <taxon>Bacillati</taxon>
        <taxon>Bacillota</taxon>
        <taxon>Clostridia</taxon>
        <taxon>Lachnospirales</taxon>
        <taxon>Lachnospiraceae</taxon>
        <taxon>Oribacterium</taxon>
    </lineage>
</organism>
<dbReference type="InterPro" id="IPR005119">
    <property type="entry name" value="LysR_subst-bd"/>
</dbReference>
<accession>A0A930H0R8</accession>
<evidence type="ECO:0000313" key="7">
    <source>
        <dbReference type="Proteomes" id="UP000709351"/>
    </source>
</evidence>
<dbReference type="AlphaFoldDB" id="A0A930H0R8"/>
<dbReference type="PANTHER" id="PTHR30346:SF0">
    <property type="entry name" value="HCA OPERON TRANSCRIPTIONAL ACTIVATOR HCAR"/>
    <property type="match status" value="1"/>
</dbReference>
<dbReference type="Gene3D" id="3.40.190.290">
    <property type="match status" value="1"/>
</dbReference>
<dbReference type="PANTHER" id="PTHR30346">
    <property type="entry name" value="TRANSCRIPTIONAL DUAL REGULATOR HCAR-RELATED"/>
    <property type="match status" value="1"/>
</dbReference>
<evidence type="ECO:0000256" key="1">
    <source>
        <dbReference type="ARBA" id="ARBA00009437"/>
    </source>
</evidence>
<dbReference type="GO" id="GO:0003700">
    <property type="term" value="F:DNA-binding transcription factor activity"/>
    <property type="evidence" value="ECO:0007669"/>
    <property type="project" value="InterPro"/>
</dbReference>
<proteinExistence type="inferred from homology"/>
<dbReference type="GO" id="GO:0032993">
    <property type="term" value="C:protein-DNA complex"/>
    <property type="evidence" value="ECO:0007669"/>
    <property type="project" value="TreeGrafter"/>
</dbReference>
<dbReference type="EMBL" id="JABZRD010000470">
    <property type="protein sequence ID" value="MBF1284327.1"/>
    <property type="molecule type" value="Genomic_DNA"/>
</dbReference>
<dbReference type="Pfam" id="PF00126">
    <property type="entry name" value="HTH_1"/>
    <property type="match status" value="1"/>
</dbReference>
<name>A0A930H0R8_9FIRM</name>
<dbReference type="Proteomes" id="UP000709351">
    <property type="component" value="Unassembled WGS sequence"/>
</dbReference>
<keyword evidence="4" id="KW-0804">Transcription</keyword>
<dbReference type="PRINTS" id="PR00039">
    <property type="entry name" value="HTHLYSR"/>
</dbReference>
<dbReference type="InterPro" id="IPR000847">
    <property type="entry name" value="LysR_HTH_N"/>
</dbReference>
<protein>
    <submittedName>
        <fullName evidence="6">LysR family transcriptional regulator</fullName>
    </submittedName>
</protein>
<dbReference type="PROSITE" id="PS50931">
    <property type="entry name" value="HTH_LYSR"/>
    <property type="match status" value="1"/>
</dbReference>
<evidence type="ECO:0000259" key="5">
    <source>
        <dbReference type="PROSITE" id="PS50931"/>
    </source>
</evidence>
<evidence type="ECO:0000256" key="4">
    <source>
        <dbReference type="ARBA" id="ARBA00023163"/>
    </source>
</evidence>
<reference evidence="6" key="1">
    <citation type="submission" date="2020-04" db="EMBL/GenBank/DDBJ databases">
        <title>Deep metagenomics examines the oral microbiome during advanced dental caries in children, revealing novel taxa and co-occurrences with host molecules.</title>
        <authorList>
            <person name="Baker J.L."/>
            <person name="Morton J.T."/>
            <person name="Dinis M."/>
            <person name="Alvarez R."/>
            <person name="Tran N.C."/>
            <person name="Knight R."/>
            <person name="Edlund A."/>
        </authorList>
    </citation>
    <scope>NUCLEOTIDE SEQUENCE</scope>
    <source>
        <strain evidence="6">JCVI_24_bin.2</strain>
    </source>
</reference>
<keyword evidence="3" id="KW-0238">DNA-binding</keyword>
<keyword evidence="2" id="KW-0805">Transcription regulation</keyword>